<evidence type="ECO:0000313" key="8">
    <source>
        <dbReference type="Proteomes" id="UP000032300"/>
    </source>
</evidence>
<protein>
    <recommendedName>
        <fullName evidence="6">TM2 domain-containing protein</fullName>
    </recommendedName>
</protein>
<keyword evidence="2 5" id="KW-0812">Transmembrane</keyword>
<sequence>MALTTAELTLVEQRVTNDGPNIAVAYLLWFFLWFVSAHRFYLGRPGTAILQILSYFVLIGFFWVLIDAILIPGMIREKQNEIRGAMLDQLTGR</sequence>
<dbReference type="KEGG" id="sphi:TS85_00620"/>
<dbReference type="EMBL" id="CP010836">
    <property type="protein sequence ID" value="AJP70658.1"/>
    <property type="molecule type" value="Genomic_DNA"/>
</dbReference>
<dbReference type="PANTHER" id="PTHR21016:SF25">
    <property type="entry name" value="TM2 DOMAIN-CONTAINING PROTEIN DDB_G0277895-RELATED"/>
    <property type="match status" value="1"/>
</dbReference>
<dbReference type="Pfam" id="PF05154">
    <property type="entry name" value="TM2"/>
    <property type="match status" value="1"/>
</dbReference>
<dbReference type="PANTHER" id="PTHR21016">
    <property type="entry name" value="BETA-AMYLOID BINDING PROTEIN-RELATED"/>
    <property type="match status" value="1"/>
</dbReference>
<feature type="transmembrane region" description="Helical" evidence="5">
    <location>
        <begin position="48"/>
        <end position="70"/>
    </location>
</feature>
<dbReference type="InterPro" id="IPR050932">
    <property type="entry name" value="TM2D1-3-like"/>
</dbReference>
<comment type="subcellular location">
    <subcellularLocation>
        <location evidence="1">Membrane</location>
        <topology evidence="1">Multi-pass membrane protein</topology>
    </subcellularLocation>
</comment>
<organism evidence="7 8">
    <name type="scientific">Sphingomonas hengshuiensis</name>
    <dbReference type="NCBI Taxonomy" id="1609977"/>
    <lineage>
        <taxon>Bacteria</taxon>
        <taxon>Pseudomonadati</taxon>
        <taxon>Pseudomonadota</taxon>
        <taxon>Alphaproteobacteria</taxon>
        <taxon>Sphingomonadales</taxon>
        <taxon>Sphingomonadaceae</taxon>
        <taxon>Sphingomonas</taxon>
    </lineage>
</organism>
<evidence type="ECO:0000256" key="3">
    <source>
        <dbReference type="ARBA" id="ARBA00022989"/>
    </source>
</evidence>
<reference evidence="7 8" key="1">
    <citation type="journal article" date="2015" name="Int. J. Syst. Evol. Microbiol.">
        <title>Sphingomonas hengshuiensis sp. nov., isolated from lake wetland.</title>
        <authorList>
            <person name="Wei S."/>
            <person name="Wang T."/>
            <person name="Liu H."/>
            <person name="Zhang C."/>
            <person name="Guo J."/>
            <person name="Wang Q."/>
            <person name="Liang K."/>
            <person name="Zhang Z."/>
        </authorList>
    </citation>
    <scope>NUCLEOTIDE SEQUENCE [LARGE SCALE GENOMIC DNA]</scope>
    <source>
        <strain evidence="7 8">WHSC-8</strain>
    </source>
</reference>
<keyword evidence="3 5" id="KW-1133">Transmembrane helix</keyword>
<evidence type="ECO:0000313" key="7">
    <source>
        <dbReference type="EMBL" id="AJP70658.1"/>
    </source>
</evidence>
<proteinExistence type="predicted"/>
<feature type="domain" description="TM2" evidence="6">
    <location>
        <begin position="21"/>
        <end position="69"/>
    </location>
</feature>
<feature type="transmembrane region" description="Helical" evidence="5">
    <location>
        <begin position="23"/>
        <end position="42"/>
    </location>
</feature>
<dbReference type="OrthoDB" id="2004788at2"/>
<dbReference type="GO" id="GO:0016020">
    <property type="term" value="C:membrane"/>
    <property type="evidence" value="ECO:0007669"/>
    <property type="project" value="UniProtKB-SubCell"/>
</dbReference>
<keyword evidence="4 5" id="KW-0472">Membrane</keyword>
<dbReference type="AlphaFoldDB" id="A0A7U5BE57"/>
<dbReference type="InterPro" id="IPR007829">
    <property type="entry name" value="TM2"/>
</dbReference>
<evidence type="ECO:0000256" key="2">
    <source>
        <dbReference type="ARBA" id="ARBA00022692"/>
    </source>
</evidence>
<evidence type="ECO:0000256" key="1">
    <source>
        <dbReference type="ARBA" id="ARBA00004141"/>
    </source>
</evidence>
<dbReference type="RefSeq" id="WP_044329792.1">
    <property type="nucleotide sequence ID" value="NZ_CP010836.1"/>
</dbReference>
<reference evidence="7 8" key="2">
    <citation type="submission" date="2015-02" db="EMBL/GenBank/DDBJ databases">
        <title>The complete genome of Sphingomonas hengshuiensis sp. WHSC-8 isolated from soil of Hengshui Lake.</title>
        <authorList>
            <person name="Wei S."/>
            <person name="Guo J."/>
            <person name="Su C."/>
            <person name="Wu R."/>
            <person name="Zhang Z."/>
            <person name="Liang K."/>
            <person name="Li H."/>
            <person name="Wang T."/>
            <person name="Liu H."/>
            <person name="Zhang C."/>
            <person name="Li Z."/>
            <person name="Wang Q."/>
            <person name="Meng J."/>
        </authorList>
    </citation>
    <scope>NUCLEOTIDE SEQUENCE [LARGE SCALE GENOMIC DNA]</scope>
    <source>
        <strain evidence="7 8">WHSC-8</strain>
    </source>
</reference>
<evidence type="ECO:0000256" key="4">
    <source>
        <dbReference type="ARBA" id="ARBA00023136"/>
    </source>
</evidence>
<gene>
    <name evidence="7" type="ORF">TS85_00620</name>
</gene>
<evidence type="ECO:0000256" key="5">
    <source>
        <dbReference type="SAM" id="Phobius"/>
    </source>
</evidence>
<keyword evidence="8" id="KW-1185">Reference proteome</keyword>
<name>A0A7U5BE57_9SPHN</name>
<evidence type="ECO:0000259" key="6">
    <source>
        <dbReference type="Pfam" id="PF05154"/>
    </source>
</evidence>
<dbReference type="Proteomes" id="UP000032300">
    <property type="component" value="Chromosome"/>
</dbReference>
<accession>A0A7U5BE57</accession>